<name>A0A6C0BLN8_9ZZZZ</name>
<proteinExistence type="predicted"/>
<accession>A0A6C0BLN8</accession>
<organism evidence="1">
    <name type="scientific">viral metagenome</name>
    <dbReference type="NCBI Taxonomy" id="1070528"/>
    <lineage>
        <taxon>unclassified sequences</taxon>
        <taxon>metagenomes</taxon>
        <taxon>organismal metagenomes</taxon>
    </lineage>
</organism>
<reference evidence="1" key="1">
    <citation type="journal article" date="2020" name="Nature">
        <title>Giant virus diversity and host interactions through global metagenomics.</title>
        <authorList>
            <person name="Schulz F."/>
            <person name="Roux S."/>
            <person name="Paez-Espino D."/>
            <person name="Jungbluth S."/>
            <person name="Walsh D.A."/>
            <person name="Denef V.J."/>
            <person name="McMahon K.D."/>
            <person name="Konstantinidis K.T."/>
            <person name="Eloe-Fadrosh E.A."/>
            <person name="Kyrpides N.C."/>
            <person name="Woyke T."/>
        </authorList>
    </citation>
    <scope>NUCLEOTIDE SEQUENCE</scope>
    <source>
        <strain evidence="1">GVMAG-M-3300017651-5</strain>
    </source>
</reference>
<evidence type="ECO:0000313" key="1">
    <source>
        <dbReference type="EMBL" id="QHS93106.1"/>
    </source>
</evidence>
<dbReference type="AlphaFoldDB" id="A0A6C0BLN8"/>
<protein>
    <submittedName>
        <fullName evidence="1">Uncharacterized protein</fullName>
    </submittedName>
</protein>
<sequence length="38" mass="4556">MYLLTYRHYYIPRSTISYRLRHGLDGNIVPQISSNLPF</sequence>
<dbReference type="EMBL" id="MN739196">
    <property type="protein sequence ID" value="QHS93106.1"/>
    <property type="molecule type" value="Genomic_DNA"/>
</dbReference>